<dbReference type="Proteomes" id="UP000199079">
    <property type="component" value="Unassembled WGS sequence"/>
</dbReference>
<sequence length="252" mass="26416">MSGWLTGLGPAGTALALLVLGHVLGDFVFQTDALAMAKHRLRPLLTHWGIVCLVHAAVFAPLLTVQSVVVVAVIGLLHLPIDAVSAQLRERSGGSALLFLGDQLAHLLVILAGWALLAPGVWRLTPLLTGIRGVTQLPWATVTTGAVYLAVFVFAHEGGNAIVRGVLPDADPIPGSEDELEVGSLIGSLERWIILFLGVAGLWGAVGLVVAAKSIARFEELKKQPFAEYFLVGTLTSILVAIALVGLVSVLV</sequence>
<dbReference type="EMBL" id="FNPC01000012">
    <property type="protein sequence ID" value="SDY86478.1"/>
    <property type="molecule type" value="Genomic_DNA"/>
</dbReference>
<dbReference type="Pfam" id="PF11750">
    <property type="entry name" value="DUF3307"/>
    <property type="match status" value="1"/>
</dbReference>
<keyword evidence="1" id="KW-1133">Transmembrane helix</keyword>
<name>A0A1H3NC83_9EURY</name>
<evidence type="ECO:0000256" key="1">
    <source>
        <dbReference type="SAM" id="Phobius"/>
    </source>
</evidence>
<accession>A0A1H3NC83</accession>
<keyword evidence="3" id="KW-1185">Reference proteome</keyword>
<keyword evidence="1" id="KW-0812">Transmembrane</keyword>
<dbReference type="InterPro" id="IPR021737">
    <property type="entry name" value="Phage_phiKZ_Orf197"/>
</dbReference>
<feature type="transmembrane region" description="Helical" evidence="1">
    <location>
        <begin position="12"/>
        <end position="29"/>
    </location>
</feature>
<reference evidence="3" key="1">
    <citation type="submission" date="2016-10" db="EMBL/GenBank/DDBJ databases">
        <authorList>
            <person name="Varghese N."/>
            <person name="Submissions S."/>
        </authorList>
    </citation>
    <scope>NUCLEOTIDE SEQUENCE [LARGE SCALE GENOMIC DNA]</scope>
    <source>
        <strain evidence="3">DC30,IBRC 10041,KCTC 4046</strain>
    </source>
</reference>
<dbReference type="OrthoDB" id="312577at2157"/>
<protein>
    <recommendedName>
        <fullName evidence="4">DUF3307 domain-containing protein</fullName>
    </recommendedName>
</protein>
<keyword evidence="1" id="KW-0472">Membrane</keyword>
<gene>
    <name evidence="2" type="ORF">SAMN05216564_11246</name>
</gene>
<feature type="transmembrane region" description="Helical" evidence="1">
    <location>
        <begin position="228"/>
        <end position="251"/>
    </location>
</feature>
<feature type="transmembrane region" description="Helical" evidence="1">
    <location>
        <begin position="192"/>
        <end position="216"/>
    </location>
</feature>
<feature type="transmembrane region" description="Helical" evidence="1">
    <location>
        <begin position="50"/>
        <end position="77"/>
    </location>
</feature>
<evidence type="ECO:0000313" key="3">
    <source>
        <dbReference type="Proteomes" id="UP000199079"/>
    </source>
</evidence>
<dbReference type="AlphaFoldDB" id="A0A1H3NC83"/>
<evidence type="ECO:0008006" key="4">
    <source>
        <dbReference type="Google" id="ProtNLM"/>
    </source>
</evidence>
<feature type="transmembrane region" description="Helical" evidence="1">
    <location>
        <begin position="137"/>
        <end position="155"/>
    </location>
</feature>
<proteinExistence type="predicted"/>
<evidence type="ECO:0000313" key="2">
    <source>
        <dbReference type="EMBL" id="SDY86478.1"/>
    </source>
</evidence>
<feature type="transmembrane region" description="Helical" evidence="1">
    <location>
        <begin position="97"/>
        <end position="117"/>
    </location>
</feature>
<dbReference type="RefSeq" id="WP_092734795.1">
    <property type="nucleotide sequence ID" value="NZ_FNPC01000012.1"/>
</dbReference>
<organism evidence="2 3">
    <name type="scientific">Halopenitus persicus</name>
    <dbReference type="NCBI Taxonomy" id="1048396"/>
    <lineage>
        <taxon>Archaea</taxon>
        <taxon>Methanobacteriati</taxon>
        <taxon>Methanobacteriota</taxon>
        <taxon>Stenosarchaea group</taxon>
        <taxon>Halobacteria</taxon>
        <taxon>Halobacteriales</taxon>
        <taxon>Haloferacaceae</taxon>
        <taxon>Halopenitus</taxon>
    </lineage>
</organism>